<evidence type="ECO:0000256" key="10">
    <source>
        <dbReference type="PIRSR" id="PIRSR000388-3"/>
    </source>
</evidence>
<feature type="active site" description="Proton acceptor" evidence="7 8">
    <location>
        <position position="185"/>
    </location>
</feature>
<dbReference type="SUPFAM" id="SSF51621">
    <property type="entry name" value="Phosphoenolpyruvate/pyruvate domain"/>
    <property type="match status" value="1"/>
</dbReference>
<comment type="subcellular location">
    <subcellularLocation>
        <location evidence="7">Cytoplasm</location>
    </subcellularLocation>
</comment>
<comment type="catalytic activity">
    <reaction evidence="7">
        <text>(6R)-5,10-methylene-5,6,7,8-tetrahydrofolate + 3-methyl-2-oxobutanoate + H2O = 2-dehydropantoate + (6S)-5,6,7,8-tetrahydrofolate</text>
        <dbReference type="Rhea" id="RHEA:11824"/>
        <dbReference type="ChEBI" id="CHEBI:11561"/>
        <dbReference type="ChEBI" id="CHEBI:11851"/>
        <dbReference type="ChEBI" id="CHEBI:15377"/>
        <dbReference type="ChEBI" id="CHEBI:15636"/>
        <dbReference type="ChEBI" id="CHEBI:57453"/>
        <dbReference type="EC" id="2.1.2.11"/>
    </reaction>
</comment>
<evidence type="ECO:0000256" key="6">
    <source>
        <dbReference type="ARBA" id="ARBA00056497"/>
    </source>
</evidence>
<keyword evidence="4 7" id="KW-0566">Pantothenate biosynthesis</keyword>
<comment type="function">
    <text evidence="6 7">Catalyzes the reversible reaction in which hydroxymethyl group from 5,10-methylenetetrahydrofolate is transferred onto alpha-ketoisovalerate to form ketopantoate.</text>
</comment>
<dbReference type="InterPro" id="IPR040442">
    <property type="entry name" value="Pyrv_kinase-like_dom_sf"/>
</dbReference>
<dbReference type="NCBIfam" id="TIGR00222">
    <property type="entry name" value="panB"/>
    <property type="match status" value="1"/>
</dbReference>
<protein>
    <recommendedName>
        <fullName evidence="7">3-methyl-2-oxobutanoate hydroxymethyltransferase</fullName>
        <ecNumber evidence="7">2.1.2.11</ecNumber>
    </recommendedName>
    <alternativeName>
        <fullName evidence="7">Ketopantoate hydroxymethyltransferase</fullName>
        <shortName evidence="7">KPHMT</shortName>
    </alternativeName>
</protein>
<keyword evidence="7" id="KW-0963">Cytoplasm</keyword>
<evidence type="ECO:0000256" key="5">
    <source>
        <dbReference type="ARBA" id="ARBA00022679"/>
    </source>
</evidence>
<dbReference type="InterPro" id="IPR003700">
    <property type="entry name" value="Pantoate_hydroxy_MeTrfase"/>
</dbReference>
<dbReference type="InterPro" id="IPR015813">
    <property type="entry name" value="Pyrv/PenolPyrv_kinase-like_dom"/>
</dbReference>
<dbReference type="Pfam" id="PF02548">
    <property type="entry name" value="Pantoate_transf"/>
    <property type="match status" value="1"/>
</dbReference>
<dbReference type="PANTHER" id="PTHR20881:SF0">
    <property type="entry name" value="3-METHYL-2-OXOBUTANOATE HYDROXYMETHYLTRANSFERASE"/>
    <property type="match status" value="1"/>
</dbReference>
<evidence type="ECO:0000256" key="1">
    <source>
        <dbReference type="ARBA" id="ARBA00005033"/>
    </source>
</evidence>
<dbReference type="EMBL" id="DSDS01000154">
    <property type="protein sequence ID" value="HET98411.1"/>
    <property type="molecule type" value="Genomic_DNA"/>
</dbReference>
<dbReference type="GO" id="GO:0003864">
    <property type="term" value="F:3-methyl-2-oxobutanoate hydroxymethyltransferase activity"/>
    <property type="evidence" value="ECO:0007669"/>
    <property type="project" value="UniProtKB-UniRule"/>
</dbReference>
<feature type="binding site" evidence="7 10">
    <location>
        <position position="86"/>
    </location>
    <ligand>
        <name>Mg(2+)</name>
        <dbReference type="ChEBI" id="CHEBI:18420"/>
    </ligand>
</feature>
<feature type="binding site" evidence="7 10">
    <location>
        <position position="118"/>
    </location>
    <ligand>
        <name>Mg(2+)</name>
        <dbReference type="ChEBI" id="CHEBI:18420"/>
    </ligand>
</feature>
<reference evidence="11" key="1">
    <citation type="journal article" date="2020" name="mSystems">
        <title>Genome- and Community-Level Interaction Insights into Carbon Utilization and Element Cycling Functions of Hydrothermarchaeota in Hydrothermal Sediment.</title>
        <authorList>
            <person name="Zhou Z."/>
            <person name="Liu Y."/>
            <person name="Xu W."/>
            <person name="Pan J."/>
            <person name="Luo Z.H."/>
            <person name="Li M."/>
        </authorList>
    </citation>
    <scope>NUCLEOTIDE SEQUENCE [LARGE SCALE GENOMIC DNA]</scope>
    <source>
        <strain evidence="11">SpSt-1224</strain>
    </source>
</reference>
<proteinExistence type="inferred from homology"/>
<evidence type="ECO:0000256" key="9">
    <source>
        <dbReference type="PIRSR" id="PIRSR000388-2"/>
    </source>
</evidence>
<feature type="binding site" evidence="7 9">
    <location>
        <position position="86"/>
    </location>
    <ligand>
        <name>3-methyl-2-oxobutanoate</name>
        <dbReference type="ChEBI" id="CHEBI:11851"/>
    </ligand>
</feature>
<dbReference type="PIRSF" id="PIRSF000388">
    <property type="entry name" value="Pantoate_hydroxy_MeTrfase"/>
    <property type="match status" value="1"/>
</dbReference>
<dbReference type="CDD" id="cd06557">
    <property type="entry name" value="KPHMT-like"/>
    <property type="match status" value="1"/>
</dbReference>
<feature type="binding site" evidence="7 9">
    <location>
        <position position="116"/>
    </location>
    <ligand>
        <name>3-methyl-2-oxobutanoate</name>
        <dbReference type="ChEBI" id="CHEBI:11851"/>
    </ligand>
</feature>
<dbReference type="PANTHER" id="PTHR20881">
    <property type="entry name" value="3-METHYL-2-OXOBUTANOATE HYDROXYMETHYLTRANSFERASE"/>
    <property type="match status" value="1"/>
</dbReference>
<dbReference type="EC" id="2.1.2.11" evidence="7"/>
<dbReference type="HAMAP" id="MF_00156">
    <property type="entry name" value="PanB"/>
    <property type="match status" value="1"/>
</dbReference>
<dbReference type="UniPathway" id="UPA00028">
    <property type="reaction ID" value="UER00003"/>
</dbReference>
<dbReference type="Proteomes" id="UP000885986">
    <property type="component" value="Unassembled WGS sequence"/>
</dbReference>
<keyword evidence="7 10" id="KW-0479">Metal-binding</keyword>
<comment type="caution">
    <text evidence="11">The sequence shown here is derived from an EMBL/GenBank/DDBJ whole genome shotgun (WGS) entry which is preliminary data.</text>
</comment>
<comment type="cofactor">
    <cofactor evidence="7 10">
        <name>Mg(2+)</name>
        <dbReference type="ChEBI" id="CHEBI:18420"/>
    </cofactor>
    <text evidence="7 10">Binds 1 Mg(2+) ion per subunit.</text>
</comment>
<evidence type="ECO:0000256" key="7">
    <source>
        <dbReference type="HAMAP-Rule" id="MF_00156"/>
    </source>
</evidence>
<gene>
    <name evidence="7 11" type="primary">panB</name>
    <name evidence="11" type="ORF">ENN98_06930</name>
</gene>
<dbReference type="NCBIfam" id="NF001452">
    <property type="entry name" value="PRK00311.1"/>
    <property type="match status" value="1"/>
</dbReference>
<dbReference type="GO" id="GO:0015940">
    <property type="term" value="P:pantothenate biosynthetic process"/>
    <property type="evidence" value="ECO:0007669"/>
    <property type="project" value="UniProtKB-UniRule"/>
</dbReference>
<dbReference type="Gene3D" id="3.20.20.60">
    <property type="entry name" value="Phosphoenolpyruvate-binding domains"/>
    <property type="match status" value="1"/>
</dbReference>
<organism evidence="11">
    <name type="scientific">Desulfurivibrio alkaliphilus</name>
    <dbReference type="NCBI Taxonomy" id="427923"/>
    <lineage>
        <taxon>Bacteria</taxon>
        <taxon>Pseudomonadati</taxon>
        <taxon>Thermodesulfobacteriota</taxon>
        <taxon>Desulfobulbia</taxon>
        <taxon>Desulfobulbales</taxon>
        <taxon>Desulfobulbaceae</taxon>
        <taxon>Desulfurivibrio</taxon>
    </lineage>
</organism>
<feature type="binding site" evidence="7 9">
    <location>
        <begin position="47"/>
        <end position="48"/>
    </location>
    <ligand>
        <name>3-methyl-2-oxobutanoate</name>
        <dbReference type="ChEBI" id="CHEBI:11851"/>
    </ligand>
</feature>
<keyword evidence="5 7" id="KW-0808">Transferase</keyword>
<evidence type="ECO:0000256" key="2">
    <source>
        <dbReference type="ARBA" id="ARBA00008676"/>
    </source>
</evidence>
<accession>A0A7C2XS10</accession>
<sequence>MVVAVKSVCDLLAKKKRGEKITMLTAHDAAFGTLVDRAGVDLVLVGDSLGMVALGYDSTVPVTMAEMIHHARAVRRGVKNTLLIGDMPFLSYQVDEKSAIANAGRFLKEAGCAAVKVEGGARIAATVAAVVRAGIPVMGHIGLTPQTAGQLGGFKVQGRDDGSAERLLHDAEALAEAGAFALVLECVPALLARRISAAVSIPTIGIGAGPYCDGQVLVTHDLLGLFDRFVPRFAKQYATLAEQAGAALASFRDEVERGVFPAAEHSFGPLIEGKGPPADK</sequence>
<feature type="binding site" evidence="7 10">
    <location>
        <position position="47"/>
    </location>
    <ligand>
        <name>Mg(2+)</name>
        <dbReference type="ChEBI" id="CHEBI:18420"/>
    </ligand>
</feature>
<evidence type="ECO:0000256" key="8">
    <source>
        <dbReference type="PIRSR" id="PIRSR000388-1"/>
    </source>
</evidence>
<comment type="subunit">
    <text evidence="3 7">Homodecamer; pentamer of dimers.</text>
</comment>
<dbReference type="FunFam" id="3.20.20.60:FF:000003">
    <property type="entry name" value="3-methyl-2-oxobutanoate hydroxymethyltransferase"/>
    <property type="match status" value="1"/>
</dbReference>
<evidence type="ECO:0000256" key="4">
    <source>
        <dbReference type="ARBA" id="ARBA00022655"/>
    </source>
</evidence>
<dbReference type="GO" id="GO:0005737">
    <property type="term" value="C:cytoplasm"/>
    <property type="evidence" value="ECO:0007669"/>
    <property type="project" value="UniProtKB-SubCell"/>
</dbReference>
<name>A0A7C2XS10_9BACT</name>
<evidence type="ECO:0000313" key="11">
    <source>
        <dbReference type="EMBL" id="HET98411.1"/>
    </source>
</evidence>
<keyword evidence="7 10" id="KW-0460">Magnesium</keyword>
<comment type="pathway">
    <text evidence="1 7">Cofactor biosynthesis; (R)-pantothenate biosynthesis; (R)-pantoate from 3-methyl-2-oxobutanoate: step 1/2.</text>
</comment>
<dbReference type="GO" id="GO:0000287">
    <property type="term" value="F:magnesium ion binding"/>
    <property type="evidence" value="ECO:0007669"/>
    <property type="project" value="TreeGrafter"/>
</dbReference>
<dbReference type="AlphaFoldDB" id="A0A7C2XS10"/>
<evidence type="ECO:0000256" key="3">
    <source>
        <dbReference type="ARBA" id="ARBA00011424"/>
    </source>
</evidence>
<comment type="similarity">
    <text evidence="2 7">Belongs to the PanB family.</text>
</comment>